<evidence type="ECO:0000313" key="2">
    <source>
        <dbReference type="Proteomes" id="UP000518681"/>
    </source>
</evidence>
<sequence length="331" mass="36651">MNQVNLPEIVWAFNGFATEIAKVDGIAIGHVALRGRPDSDDANEVVLYNSAGEKNSWSGKPEPAATAYVGPEQDKARFLEMVKDALERGTPSDILTIVKGNLQHHGSFSERVRFNWGFHDGTAEAERAVVRAMEDHQDRAYANGYVRGVLAWKNLGYRPEMSDEAWSIYQNHPIAGHTAGKLAVASLATSAISPKTYRVDVTGGGELDKSPRRAIFEVSEKSARDIIDLSSVVRVNDLYRVEKYDCRAQYLQYDPETDPEDALDAGEENAVRSECDVLVVTDDAFFFRAYVKHTDAAVECEAQSIAELAAHFAMPFDDLRHKEGNPLSPQM</sequence>
<dbReference type="AlphaFoldDB" id="A0AAW3V4V0"/>
<dbReference type="RefSeq" id="WP_183800927.1">
    <property type="nucleotide sequence ID" value="NZ_JACIII010000013.1"/>
</dbReference>
<proteinExistence type="predicted"/>
<comment type="caution">
    <text evidence="1">The sequence shown here is derived from an EMBL/GenBank/DDBJ whole genome shotgun (WGS) entry which is preliminary data.</text>
</comment>
<dbReference type="Proteomes" id="UP000518681">
    <property type="component" value="Unassembled WGS sequence"/>
</dbReference>
<dbReference type="EMBL" id="JACIIK010000009">
    <property type="protein sequence ID" value="MBB6204415.1"/>
    <property type="molecule type" value="Genomic_DNA"/>
</dbReference>
<evidence type="ECO:0000313" key="1">
    <source>
        <dbReference type="EMBL" id="MBB6204415.1"/>
    </source>
</evidence>
<organism evidence="1 2">
    <name type="scientific">Paraburkholderia fungorum</name>
    <dbReference type="NCBI Taxonomy" id="134537"/>
    <lineage>
        <taxon>Bacteria</taxon>
        <taxon>Pseudomonadati</taxon>
        <taxon>Pseudomonadota</taxon>
        <taxon>Betaproteobacteria</taxon>
        <taxon>Burkholderiales</taxon>
        <taxon>Burkholderiaceae</taxon>
        <taxon>Paraburkholderia</taxon>
    </lineage>
</organism>
<reference evidence="1 2" key="1">
    <citation type="submission" date="2020-08" db="EMBL/GenBank/DDBJ databases">
        <title>Genomic Encyclopedia of Type Strains, Phase IV (KMG-V): Genome sequencing to study the core and pangenomes of soil and plant-associated prokaryotes.</title>
        <authorList>
            <person name="Whitman W."/>
        </authorList>
    </citation>
    <scope>NUCLEOTIDE SEQUENCE [LARGE SCALE GENOMIC DNA]</scope>
    <source>
        <strain evidence="1 2">SEMIA 4013</strain>
    </source>
</reference>
<gene>
    <name evidence="1" type="ORF">GGD69_005309</name>
</gene>
<accession>A0AAW3V4V0</accession>
<protein>
    <submittedName>
        <fullName evidence="1">Uncharacterized protein</fullName>
    </submittedName>
</protein>
<name>A0AAW3V4V0_9BURK</name>